<dbReference type="AlphaFoldDB" id="A0A0P8A1C3"/>
<evidence type="ECO:0000313" key="2">
    <source>
        <dbReference type="EMBL" id="KPQ36734.1"/>
    </source>
</evidence>
<name>A0A0P8A1C3_9CYAN</name>
<protein>
    <submittedName>
        <fullName evidence="2">Uncharacterized protein</fullName>
    </submittedName>
</protein>
<evidence type="ECO:0000256" key="1">
    <source>
        <dbReference type="SAM" id="MobiDB-lite"/>
    </source>
</evidence>
<evidence type="ECO:0000313" key="3">
    <source>
        <dbReference type="Proteomes" id="UP000050465"/>
    </source>
</evidence>
<dbReference type="InterPro" id="IPR045388">
    <property type="entry name" value="HHL1-like"/>
</dbReference>
<dbReference type="PATRIC" id="fig|1666911.3.peg.2883"/>
<dbReference type="Proteomes" id="UP000050465">
    <property type="component" value="Unassembled WGS sequence"/>
</dbReference>
<feature type="region of interest" description="Disordered" evidence="1">
    <location>
        <begin position="1"/>
        <end position="30"/>
    </location>
</feature>
<dbReference type="EMBL" id="LJZR01000004">
    <property type="protein sequence ID" value="KPQ36734.1"/>
    <property type="molecule type" value="Genomic_DNA"/>
</dbReference>
<feature type="compositionally biased region" description="Basic residues" evidence="1">
    <location>
        <begin position="11"/>
        <end position="24"/>
    </location>
</feature>
<reference evidence="2 3" key="1">
    <citation type="submission" date="2015-09" db="EMBL/GenBank/DDBJ databases">
        <title>Identification and resolution of microdiversity through metagenomic sequencing of parallel consortia.</title>
        <authorList>
            <person name="Nelson W.C."/>
            <person name="Romine M.F."/>
            <person name="Lindemann S.R."/>
        </authorList>
    </citation>
    <scope>NUCLEOTIDE SEQUENCE [LARGE SCALE GENOMIC DNA]</scope>
    <source>
        <strain evidence="2">Ana</strain>
    </source>
</reference>
<gene>
    <name evidence="2" type="ORF">HLUCCA11_04410</name>
</gene>
<organism evidence="2 3">
    <name type="scientific">Phormidesmis priestleyi Ana</name>
    <dbReference type="NCBI Taxonomy" id="1666911"/>
    <lineage>
        <taxon>Bacteria</taxon>
        <taxon>Bacillati</taxon>
        <taxon>Cyanobacteriota</taxon>
        <taxon>Cyanophyceae</taxon>
        <taxon>Leptolyngbyales</taxon>
        <taxon>Leptolyngbyaceae</taxon>
        <taxon>Phormidesmis</taxon>
    </lineage>
</organism>
<dbReference type="STRING" id="1666911.HLUCCA11_04410"/>
<proteinExistence type="predicted"/>
<comment type="caution">
    <text evidence="2">The sequence shown here is derived from an EMBL/GenBank/DDBJ whole genome shotgun (WGS) entry which is preliminary data.</text>
</comment>
<accession>A0A0P8A1C3</accession>
<sequence>MSEPVGFGNKTPKKPKSERTKKREKASQQYDKMKTDGLPEYEVYVRGNGTKQWYPIGAIAVRRSSQISRAIYHSEADLLQGAFRAFPVLKKYRDNLEYGYRLKGEKDDDIEPAVKPRDRSERGLMGAINGIKNLFGGKKSAE</sequence>
<dbReference type="Pfam" id="PF20133">
    <property type="entry name" value="HHL1-like"/>
    <property type="match status" value="1"/>
</dbReference>